<dbReference type="Pfam" id="PF08264">
    <property type="entry name" value="Anticodon_1"/>
    <property type="match status" value="1"/>
</dbReference>
<keyword evidence="7 14" id="KW-0547">Nucleotide-binding</keyword>
<comment type="function">
    <text evidence="12 14">Catalyzes the attachment of isoleucine to tRNA(Ile). As IleRS can inadvertently accommodate and process structurally similar amino acids such as valine, to avoid such errors it has two additional distinct tRNA(Ile)-dependent editing activities. One activity is designated as 'pretransfer' editing and involves the hydrolysis of activated Val-AMP. The other activity is designated 'posttransfer' editing and involves deacylation of mischarged Val-tRNA(Ile).</text>
</comment>
<feature type="domain" description="Zinc finger FPG/IleRS-type" evidence="16">
    <location>
        <begin position="952"/>
        <end position="978"/>
    </location>
</feature>
<organism evidence="18 19">
    <name type="scientific">Caballeronia sordidicola</name>
    <name type="common">Burkholderia sordidicola</name>
    <dbReference type="NCBI Taxonomy" id="196367"/>
    <lineage>
        <taxon>Bacteria</taxon>
        <taxon>Pseudomonadati</taxon>
        <taxon>Pseudomonadota</taxon>
        <taxon>Betaproteobacteria</taxon>
        <taxon>Burkholderiales</taxon>
        <taxon>Burkholderiaceae</taxon>
        <taxon>Caballeronia</taxon>
    </lineage>
</organism>
<dbReference type="GO" id="GO:0000049">
    <property type="term" value="F:tRNA binding"/>
    <property type="evidence" value="ECO:0007669"/>
    <property type="project" value="InterPro"/>
</dbReference>
<dbReference type="GO" id="GO:0002161">
    <property type="term" value="F:aminoacyl-tRNA deacylase activity"/>
    <property type="evidence" value="ECO:0007669"/>
    <property type="project" value="InterPro"/>
</dbReference>
<evidence type="ECO:0000256" key="13">
    <source>
        <dbReference type="ARBA" id="ARBA00048359"/>
    </source>
</evidence>
<feature type="short sequence motif" description="'KMSKS' region" evidence="14">
    <location>
        <begin position="667"/>
        <end position="671"/>
    </location>
</feature>
<keyword evidence="6 14" id="KW-0479">Metal-binding</keyword>
<accession>A0A226WWX9</accession>
<evidence type="ECO:0000256" key="11">
    <source>
        <dbReference type="ARBA" id="ARBA00023146"/>
    </source>
</evidence>
<dbReference type="GO" id="GO:0004822">
    <property type="term" value="F:isoleucine-tRNA ligase activity"/>
    <property type="evidence" value="ECO:0007669"/>
    <property type="project" value="UniProtKB-UniRule"/>
</dbReference>
<dbReference type="FunFam" id="3.40.50.620:FF:000042">
    <property type="entry name" value="Isoleucine--tRNA ligase"/>
    <property type="match status" value="1"/>
</dbReference>
<name>A0A226WWX9_CABSO</name>
<dbReference type="InterPro" id="IPR002300">
    <property type="entry name" value="aa-tRNA-synth_Ia"/>
</dbReference>
<evidence type="ECO:0000256" key="7">
    <source>
        <dbReference type="ARBA" id="ARBA00022741"/>
    </source>
</evidence>
<dbReference type="InterPro" id="IPR014729">
    <property type="entry name" value="Rossmann-like_a/b/a_fold"/>
</dbReference>
<dbReference type="InterPro" id="IPR013155">
    <property type="entry name" value="M/V/L/I-tRNA-synth_anticd-bd"/>
</dbReference>
<evidence type="ECO:0000256" key="4">
    <source>
        <dbReference type="ARBA" id="ARBA00022490"/>
    </source>
</evidence>
<keyword evidence="4 14" id="KW-0963">Cytoplasm</keyword>
<dbReference type="FunFam" id="3.40.50.620:FF:000048">
    <property type="entry name" value="Isoleucine--tRNA ligase"/>
    <property type="match status" value="1"/>
</dbReference>
<dbReference type="SUPFAM" id="SSF52374">
    <property type="entry name" value="Nucleotidylyl transferase"/>
    <property type="match status" value="1"/>
</dbReference>
<evidence type="ECO:0000256" key="10">
    <source>
        <dbReference type="ARBA" id="ARBA00022917"/>
    </source>
</evidence>
<evidence type="ECO:0000256" key="1">
    <source>
        <dbReference type="ARBA" id="ARBA00004496"/>
    </source>
</evidence>
<feature type="binding site" evidence="14">
    <location>
        <position position="976"/>
    </location>
    <ligand>
        <name>Zn(2+)</name>
        <dbReference type="ChEBI" id="CHEBI:29105"/>
    </ligand>
</feature>
<dbReference type="GO" id="GO:0008270">
    <property type="term" value="F:zinc ion binding"/>
    <property type="evidence" value="ECO:0007669"/>
    <property type="project" value="UniProtKB-UniRule"/>
</dbReference>
<comment type="catalytic activity">
    <reaction evidence="13 14">
        <text>tRNA(Ile) + L-isoleucine + ATP = L-isoleucyl-tRNA(Ile) + AMP + diphosphate</text>
        <dbReference type="Rhea" id="RHEA:11060"/>
        <dbReference type="Rhea" id="RHEA-COMP:9666"/>
        <dbReference type="Rhea" id="RHEA-COMP:9695"/>
        <dbReference type="ChEBI" id="CHEBI:30616"/>
        <dbReference type="ChEBI" id="CHEBI:33019"/>
        <dbReference type="ChEBI" id="CHEBI:58045"/>
        <dbReference type="ChEBI" id="CHEBI:78442"/>
        <dbReference type="ChEBI" id="CHEBI:78528"/>
        <dbReference type="ChEBI" id="CHEBI:456215"/>
        <dbReference type="EC" id="6.1.1.5"/>
    </reaction>
</comment>
<dbReference type="Gene3D" id="3.90.740.10">
    <property type="entry name" value="Valyl/Leucyl/Isoleucyl-tRNA synthetase, editing domain"/>
    <property type="match status" value="1"/>
</dbReference>
<dbReference type="CDD" id="cd00818">
    <property type="entry name" value="IleRS_core"/>
    <property type="match status" value="1"/>
</dbReference>
<dbReference type="InterPro" id="IPR010663">
    <property type="entry name" value="Znf_FPG/IleRS"/>
</dbReference>
<dbReference type="Gene3D" id="1.10.730.20">
    <property type="match status" value="1"/>
</dbReference>
<comment type="domain">
    <text evidence="14">IleRS has two distinct active sites: one for aminoacylation and one for editing. The misactivated valine is translocated from the active site to the editing site, which sterically excludes the correctly activated isoleucine. The single editing site contains two valyl binding pockets, one specific for each substrate (Val-AMP or Val-tRNA(Ile)).</text>
</comment>
<keyword evidence="11 14" id="KW-0030">Aminoacyl-tRNA synthetase</keyword>
<evidence type="ECO:0000256" key="12">
    <source>
        <dbReference type="ARBA" id="ARBA00025217"/>
    </source>
</evidence>
<dbReference type="Pfam" id="PF00133">
    <property type="entry name" value="tRNA-synt_1"/>
    <property type="match status" value="1"/>
</dbReference>
<feature type="short sequence motif" description="'HIGH' region" evidence="14">
    <location>
        <begin position="111"/>
        <end position="121"/>
    </location>
</feature>
<dbReference type="InterPro" id="IPR033708">
    <property type="entry name" value="Anticodon_Ile_BEm"/>
</dbReference>
<evidence type="ECO:0000256" key="2">
    <source>
        <dbReference type="ARBA" id="ARBA00006887"/>
    </source>
</evidence>
<reference evidence="19" key="1">
    <citation type="submission" date="2017-01" db="EMBL/GenBank/DDBJ databases">
        <title>Genome Analysis of Deinococcus marmoris KOPRI26562.</title>
        <authorList>
            <person name="Kim J.H."/>
            <person name="Oh H.-M."/>
        </authorList>
    </citation>
    <scope>NUCLEOTIDE SEQUENCE [LARGE SCALE GENOMIC DNA]</scope>
    <source>
        <strain evidence="19">PAMC 26633</strain>
    </source>
</reference>
<evidence type="ECO:0000256" key="14">
    <source>
        <dbReference type="HAMAP-Rule" id="MF_02002"/>
    </source>
</evidence>
<dbReference type="NCBIfam" id="TIGR00392">
    <property type="entry name" value="ileS"/>
    <property type="match status" value="1"/>
</dbReference>
<keyword evidence="10 14" id="KW-0648">Protein biosynthesis</keyword>
<dbReference type="SUPFAM" id="SSF47323">
    <property type="entry name" value="Anticodon-binding domain of a subclass of class I aminoacyl-tRNA synthetases"/>
    <property type="match status" value="1"/>
</dbReference>
<sequence>MLEISDKAPDALPAASLNTHLRARSRACPLGTAASPPLHRIDIESSMSNKKEAKPQSKYPVNLLDTPFPMRGDLPKREPQWVKEWQDNKIYEKIRAASKGRKKFILHDGPPYANGDIHLGHAVNKILKDMIVKARNLAGFDAVYVPGWDCHGMPIEIQIEKQFGKSLPAREVMEKARTYASAQIEKQKLGFRRLGVLGDWDNPYKTMNFTNEAGEIRALGKILEKGYVYRGLKPVNWCFDCGSALAEAEVEYQDKVDPTIDVLFAFAEPEKTARAFGLNALPKQEGGVVIWTTTPWTIPANQALNVHPEIVYSLVDTEKGLLILAEDRVEECLKQYSLTGSTIATTTGEKLSGLRFHHPLSAAHPGYKRTAPVYLGDYVTTESGTGIVHSSPAYGVEDFVSCKAHGMTDSDIINPVMGDGRYIESLPLFGGLSIWEANDQIVDALRSAKSLLKTEKYKHSYMHCWRHKTPIIYRATSQWFAGMDVKPNDASRTLRETALEGIENTAFFPAWGKQRLYSMIANRPDWTLSRQRQWGVPMAFFVHKETGELHPHTLELLEEVAKRVEVSGIEAWQTLDPAELLGNEANMYEKNRDTLDVWFDSGTTHWHVLRGSHKDSLQFPADLYLEGSDQHRGWFHSSLLTASMLDGRPPYNALLTHGFTVDGEGRKMSKSLGNGIDPHEVSNRLGAEIIRLWIASTDYSGELAISEEILKRVTETYRRIRNTLRFLLSNLSDFDFEQHARPVEDWLEMDKYAVALAQNLQDDALAHYEKFEFHPVVSKLATFCSEDLGGFYLDVLKDRLYTMKPDSRERRAAQTVLHHIAHGLLRLVAPYLSFTAEEAYKVLQPGRDTIFTEVYHSYPQVPDAGELLDKWTLIRSARSDVTKALEEARTANLIGSSLQAEVDVRASGARYNALTSLGDDLSFVLITSAARVVKVASEAEEGVDVIASTYLKCERCWHYCDDVGASAEHPGLCGRCITNLFGNGETRSAA</sequence>
<evidence type="ECO:0000259" key="15">
    <source>
        <dbReference type="Pfam" id="PF00133"/>
    </source>
</evidence>
<gene>
    <name evidence="14" type="primary">ileS</name>
    <name evidence="18" type="ORF">BSU04_28455</name>
</gene>
<feature type="binding site" evidence="14">
    <location>
        <position position="953"/>
    </location>
    <ligand>
        <name>Zn(2+)</name>
        <dbReference type="ChEBI" id="CHEBI:29105"/>
    </ligand>
</feature>
<dbReference type="GO" id="GO:0005829">
    <property type="term" value="C:cytosol"/>
    <property type="evidence" value="ECO:0007669"/>
    <property type="project" value="TreeGrafter"/>
</dbReference>
<feature type="binding site" evidence="14">
    <location>
        <position position="956"/>
    </location>
    <ligand>
        <name>Zn(2+)</name>
        <dbReference type="ChEBI" id="CHEBI:29105"/>
    </ligand>
</feature>
<dbReference type="PRINTS" id="PR00984">
    <property type="entry name" value="TRNASYNTHILE"/>
</dbReference>
<proteinExistence type="inferred from homology"/>
<dbReference type="Proteomes" id="UP000214720">
    <property type="component" value="Unassembled WGS sequence"/>
</dbReference>
<dbReference type="InterPro" id="IPR002301">
    <property type="entry name" value="Ile-tRNA-ligase"/>
</dbReference>
<dbReference type="Pfam" id="PF06827">
    <property type="entry name" value="zf-FPG_IleRS"/>
    <property type="match status" value="1"/>
</dbReference>
<comment type="subunit">
    <text evidence="3 14">Monomer.</text>
</comment>
<feature type="domain" description="Aminoacyl-tRNA synthetase class Ia" evidence="15">
    <location>
        <begin position="80"/>
        <end position="705"/>
    </location>
</feature>
<feature type="domain" description="Methionyl/Valyl/Leucyl/Isoleucyl-tRNA synthetase anticodon-binding" evidence="17">
    <location>
        <begin position="750"/>
        <end position="902"/>
    </location>
</feature>
<keyword evidence="5 14" id="KW-0436">Ligase</keyword>
<dbReference type="AlphaFoldDB" id="A0A226WWX9"/>
<dbReference type="InterPro" id="IPR009080">
    <property type="entry name" value="tRNAsynth_Ia_anticodon-bd"/>
</dbReference>
<keyword evidence="8 14" id="KW-0862">Zinc</keyword>
<dbReference type="GO" id="GO:0006428">
    <property type="term" value="P:isoleucyl-tRNA aminoacylation"/>
    <property type="evidence" value="ECO:0007669"/>
    <property type="project" value="UniProtKB-UniRule"/>
</dbReference>
<keyword evidence="9 14" id="KW-0067">ATP-binding</keyword>
<evidence type="ECO:0000256" key="3">
    <source>
        <dbReference type="ARBA" id="ARBA00011245"/>
    </source>
</evidence>
<protein>
    <recommendedName>
        <fullName evidence="14">Isoleucine--tRNA ligase</fullName>
        <ecNumber evidence="14">6.1.1.5</ecNumber>
    </recommendedName>
    <alternativeName>
        <fullName evidence="14">Isoleucyl-tRNA synthetase</fullName>
        <shortName evidence="14">IleRS</shortName>
    </alternativeName>
</protein>
<evidence type="ECO:0000256" key="5">
    <source>
        <dbReference type="ARBA" id="ARBA00022598"/>
    </source>
</evidence>
<dbReference type="HAMAP" id="MF_02002">
    <property type="entry name" value="Ile_tRNA_synth_type1"/>
    <property type="match status" value="1"/>
</dbReference>
<feature type="binding site" evidence="14">
    <location>
        <position position="973"/>
    </location>
    <ligand>
        <name>Zn(2+)</name>
        <dbReference type="ChEBI" id="CHEBI:29105"/>
    </ligand>
</feature>
<dbReference type="eggNOG" id="COG0060">
    <property type="taxonomic scope" value="Bacteria"/>
</dbReference>
<dbReference type="EC" id="6.1.1.5" evidence="14"/>
<comment type="cofactor">
    <cofactor evidence="14">
        <name>Zn(2+)</name>
        <dbReference type="ChEBI" id="CHEBI:29105"/>
    </cofactor>
    <text evidence="14">Binds 1 zinc ion per subunit.</text>
</comment>
<dbReference type="GO" id="GO:0005524">
    <property type="term" value="F:ATP binding"/>
    <property type="evidence" value="ECO:0007669"/>
    <property type="project" value="UniProtKB-UniRule"/>
</dbReference>
<evidence type="ECO:0000259" key="16">
    <source>
        <dbReference type="Pfam" id="PF06827"/>
    </source>
</evidence>
<dbReference type="InterPro" id="IPR001412">
    <property type="entry name" value="aa-tRNA-synth_I_CS"/>
</dbReference>
<feature type="binding site" evidence="14">
    <location>
        <position position="626"/>
    </location>
    <ligand>
        <name>L-isoleucyl-5'-AMP</name>
        <dbReference type="ChEBI" id="CHEBI:178002"/>
    </ligand>
</feature>
<evidence type="ECO:0000259" key="17">
    <source>
        <dbReference type="Pfam" id="PF08264"/>
    </source>
</evidence>
<dbReference type="CDD" id="cd07960">
    <property type="entry name" value="Anticodon_Ia_Ile_BEm"/>
    <property type="match status" value="1"/>
</dbReference>
<dbReference type="EMBL" id="MTHB01000191">
    <property type="protein sequence ID" value="OXC75068.1"/>
    <property type="molecule type" value="Genomic_DNA"/>
</dbReference>
<feature type="binding site" evidence="14">
    <location>
        <position position="670"/>
    </location>
    <ligand>
        <name>ATP</name>
        <dbReference type="ChEBI" id="CHEBI:30616"/>
    </ligand>
</feature>
<evidence type="ECO:0000313" key="19">
    <source>
        <dbReference type="Proteomes" id="UP000214720"/>
    </source>
</evidence>
<dbReference type="InterPro" id="IPR050081">
    <property type="entry name" value="Ile-tRNA_ligase"/>
</dbReference>
<evidence type="ECO:0000313" key="18">
    <source>
        <dbReference type="EMBL" id="OXC75068.1"/>
    </source>
</evidence>
<dbReference type="PANTHER" id="PTHR42765:SF1">
    <property type="entry name" value="ISOLEUCINE--TRNA LIGASE, MITOCHONDRIAL"/>
    <property type="match status" value="1"/>
</dbReference>
<evidence type="ECO:0000256" key="9">
    <source>
        <dbReference type="ARBA" id="ARBA00022840"/>
    </source>
</evidence>
<comment type="caution">
    <text evidence="18">The sequence shown here is derived from an EMBL/GenBank/DDBJ whole genome shotgun (WGS) entry which is preliminary data.</text>
</comment>
<dbReference type="PANTHER" id="PTHR42765">
    <property type="entry name" value="SOLEUCYL-TRNA SYNTHETASE"/>
    <property type="match status" value="1"/>
</dbReference>
<dbReference type="InterPro" id="IPR009008">
    <property type="entry name" value="Val/Leu/Ile-tRNA-synth_edit"/>
</dbReference>
<comment type="subcellular location">
    <subcellularLocation>
        <location evidence="1 14">Cytoplasm</location>
    </subcellularLocation>
</comment>
<dbReference type="Gene3D" id="3.40.50.620">
    <property type="entry name" value="HUPs"/>
    <property type="match status" value="2"/>
</dbReference>
<dbReference type="PROSITE" id="PS00178">
    <property type="entry name" value="AA_TRNA_LIGASE_I"/>
    <property type="match status" value="1"/>
</dbReference>
<evidence type="ECO:0000256" key="6">
    <source>
        <dbReference type="ARBA" id="ARBA00022723"/>
    </source>
</evidence>
<evidence type="ECO:0000256" key="8">
    <source>
        <dbReference type="ARBA" id="ARBA00022833"/>
    </source>
</evidence>
<dbReference type="SUPFAM" id="SSF50677">
    <property type="entry name" value="ValRS/IleRS/LeuRS editing domain"/>
    <property type="match status" value="1"/>
</dbReference>
<dbReference type="InterPro" id="IPR023585">
    <property type="entry name" value="Ile-tRNA-ligase_type1"/>
</dbReference>
<comment type="similarity">
    <text evidence="2 14">Belongs to the class-I aminoacyl-tRNA synthetase family. IleS type 1 subfamily.</text>
</comment>